<dbReference type="InterPro" id="IPR002902">
    <property type="entry name" value="GNK2"/>
</dbReference>
<dbReference type="PROSITE" id="PS51473">
    <property type="entry name" value="GNK2"/>
    <property type="match status" value="2"/>
</dbReference>
<gene>
    <name evidence="18" type="primary">LOC106754311</name>
</gene>
<accession>A0A1S3TDG5</accession>
<dbReference type="PROSITE" id="PS00108">
    <property type="entry name" value="PROTEIN_KINASE_ST"/>
    <property type="match status" value="1"/>
</dbReference>
<evidence type="ECO:0000256" key="5">
    <source>
        <dbReference type="ARBA" id="ARBA00022729"/>
    </source>
</evidence>
<evidence type="ECO:0000256" key="8">
    <source>
        <dbReference type="ARBA" id="ARBA00022777"/>
    </source>
</evidence>
<name>A0A1S3TDG5_VIGRR</name>
<dbReference type="InterPro" id="IPR011009">
    <property type="entry name" value="Kinase-like_dom_sf"/>
</dbReference>
<feature type="domain" description="Gnk2-homologous" evidence="16">
    <location>
        <begin position="32"/>
        <end position="139"/>
    </location>
</feature>
<feature type="transmembrane region" description="Helical" evidence="14">
    <location>
        <begin position="276"/>
        <end position="298"/>
    </location>
</feature>
<dbReference type="CDD" id="cd23509">
    <property type="entry name" value="Gnk2-like"/>
    <property type="match status" value="2"/>
</dbReference>
<dbReference type="PANTHER" id="PTHR27002:SF970">
    <property type="entry name" value="CYSTEINE-RICH RECEPTOR-LIKE KINASE"/>
    <property type="match status" value="1"/>
</dbReference>
<dbReference type="InterPro" id="IPR000719">
    <property type="entry name" value="Prot_kinase_dom"/>
</dbReference>
<evidence type="ECO:0000256" key="6">
    <source>
        <dbReference type="ARBA" id="ARBA00022737"/>
    </source>
</evidence>
<dbReference type="Pfam" id="PF07714">
    <property type="entry name" value="PK_Tyr_Ser-Thr"/>
    <property type="match status" value="1"/>
</dbReference>
<evidence type="ECO:0000256" key="4">
    <source>
        <dbReference type="ARBA" id="ARBA00022692"/>
    </source>
</evidence>
<dbReference type="FunFam" id="3.30.430.20:FF:000009">
    <property type="entry name" value="Cysteine-rich receptor-like protein kinase 28"/>
    <property type="match status" value="1"/>
</dbReference>
<dbReference type="InterPro" id="IPR001245">
    <property type="entry name" value="Ser-Thr/Tyr_kinase_cat_dom"/>
</dbReference>
<keyword evidence="11 14" id="KW-0472">Membrane</keyword>
<dbReference type="AlphaFoldDB" id="A0A1S3TDG5"/>
<keyword evidence="2" id="KW-0723">Serine/threonine-protein kinase</keyword>
<dbReference type="PANTHER" id="PTHR27002">
    <property type="entry name" value="RECEPTOR-LIKE SERINE/THREONINE-PROTEIN KINASE SD1-8"/>
    <property type="match status" value="1"/>
</dbReference>
<dbReference type="InterPro" id="IPR008271">
    <property type="entry name" value="Ser/Thr_kinase_AS"/>
</dbReference>
<keyword evidence="3" id="KW-0808">Transferase</keyword>
<evidence type="ECO:0000256" key="1">
    <source>
        <dbReference type="ARBA" id="ARBA00004167"/>
    </source>
</evidence>
<sequence>MEGKQLIVRSIYSFVSMFLLGFRLLVTEAQSNYVGDDCSSTTPKSLSSEYKDNLNSVLTWLSSDAATSKGYNHNSFGNSTSGADAAVYGLYDCRGDVSGYFCQFCVSTASREVLQRCPNRVSVITWYDFCILRYSNENFFGNVTVDPAWNHTGSKNVSSSEEIQKGEGFMRSLIRKATVETNQLYYMDGFNLSSTERRYGLVQCSRDLTREGCRECLETMLAKVPKCCEHKLGWQVSSASCLIKYDDYIFYLLHNPASSVPYTQIARQKGGSKAKLLIIGLSVLGAVALLCFSVYCFWFRKRARTGRRTGGRIPETIRLSSYHNVQTEETLNPDISTIPLITILQSTDNFSEASKLGEGGFGPVYKGVLPDGRQIAVKRLSESSGQGSEEFKNEVMFIAKLQHRNLVRLLACCLEEKEKILVYEYMNNASLDFHLFDERKKRQLDWKLRLSIINGIAKGLLYLHEDSRLKVIHRDLKASNVLLDDEMNPKISDFGLARSFEKGQNQANTRRVMGTYGYMAPEYAMEGLFSVKSDVFSYGVLVLEIICGKKNSGFYLSECGQSLTLYAWKVWCEGECLKLMDPVLEESCIESEFVKCMHIGLLCVQEDAADRPTMSTVVVMLASDMMSLPKPNQPAFSVGRMTLDDASTSKSSKNLSINDVTVSNIFPR</sequence>
<dbReference type="FunFam" id="3.30.200.20:FF:000142">
    <property type="entry name" value="Cysteine-rich receptor-like protein kinase 10"/>
    <property type="match status" value="1"/>
</dbReference>
<dbReference type="SUPFAM" id="SSF56112">
    <property type="entry name" value="Protein kinase-like (PK-like)"/>
    <property type="match status" value="1"/>
</dbReference>
<evidence type="ECO:0000259" key="15">
    <source>
        <dbReference type="PROSITE" id="PS50011"/>
    </source>
</evidence>
<dbReference type="Gene3D" id="3.30.430.20">
    <property type="entry name" value="Gnk2 domain, C-X8-C-X2-C motif"/>
    <property type="match status" value="2"/>
</dbReference>
<keyword evidence="17" id="KW-1185">Reference proteome</keyword>
<keyword evidence="10 14" id="KW-1133">Transmembrane helix</keyword>
<dbReference type="CDD" id="cd14066">
    <property type="entry name" value="STKc_IRAK"/>
    <property type="match status" value="1"/>
</dbReference>
<dbReference type="InterPro" id="IPR021820">
    <property type="entry name" value="S-locus_recpt_kinase_C"/>
</dbReference>
<dbReference type="InterPro" id="IPR038408">
    <property type="entry name" value="GNK2_sf"/>
</dbReference>
<evidence type="ECO:0000259" key="16">
    <source>
        <dbReference type="PROSITE" id="PS51473"/>
    </source>
</evidence>
<keyword evidence="5" id="KW-0732">Signal</keyword>
<organism evidence="17 18">
    <name type="scientific">Vigna radiata var. radiata</name>
    <name type="common">Mung bean</name>
    <name type="synonym">Phaseolus aureus</name>
    <dbReference type="NCBI Taxonomy" id="3916"/>
    <lineage>
        <taxon>Eukaryota</taxon>
        <taxon>Viridiplantae</taxon>
        <taxon>Streptophyta</taxon>
        <taxon>Embryophyta</taxon>
        <taxon>Tracheophyta</taxon>
        <taxon>Spermatophyta</taxon>
        <taxon>Magnoliopsida</taxon>
        <taxon>eudicotyledons</taxon>
        <taxon>Gunneridae</taxon>
        <taxon>Pentapetalae</taxon>
        <taxon>rosids</taxon>
        <taxon>fabids</taxon>
        <taxon>Fabales</taxon>
        <taxon>Fabaceae</taxon>
        <taxon>Papilionoideae</taxon>
        <taxon>50 kb inversion clade</taxon>
        <taxon>NPAAA clade</taxon>
        <taxon>indigoferoid/millettioid clade</taxon>
        <taxon>Phaseoleae</taxon>
        <taxon>Vigna</taxon>
    </lineage>
</organism>
<dbReference type="GO" id="GO:0005886">
    <property type="term" value="C:plasma membrane"/>
    <property type="evidence" value="ECO:0007669"/>
    <property type="project" value="TreeGrafter"/>
</dbReference>
<keyword evidence="4 14" id="KW-0812">Transmembrane</keyword>
<dbReference type="Pfam" id="PF01657">
    <property type="entry name" value="Stress-antifung"/>
    <property type="match status" value="2"/>
</dbReference>
<evidence type="ECO:0000256" key="3">
    <source>
        <dbReference type="ARBA" id="ARBA00022679"/>
    </source>
</evidence>
<keyword evidence="9" id="KW-0067">ATP-binding</keyword>
<dbReference type="KEGG" id="vra:106754311"/>
<dbReference type="GO" id="GO:0004674">
    <property type="term" value="F:protein serine/threonine kinase activity"/>
    <property type="evidence" value="ECO:0007669"/>
    <property type="project" value="UniProtKB-KW"/>
</dbReference>
<evidence type="ECO:0000256" key="9">
    <source>
        <dbReference type="ARBA" id="ARBA00022840"/>
    </source>
</evidence>
<dbReference type="Pfam" id="PF11883">
    <property type="entry name" value="DUF3403"/>
    <property type="match status" value="1"/>
</dbReference>
<dbReference type="OrthoDB" id="4062651at2759"/>
<keyword evidence="8" id="KW-0418">Kinase</keyword>
<dbReference type="GeneID" id="106754311"/>
<dbReference type="SMART" id="SM00220">
    <property type="entry name" value="S_TKc"/>
    <property type="match status" value="1"/>
</dbReference>
<dbReference type="PROSITE" id="PS50011">
    <property type="entry name" value="PROTEIN_KINASE_DOM"/>
    <property type="match status" value="1"/>
</dbReference>
<feature type="domain" description="Protein kinase" evidence="15">
    <location>
        <begin position="350"/>
        <end position="636"/>
    </location>
</feature>
<dbReference type="Proteomes" id="UP000087766">
    <property type="component" value="Unplaced"/>
</dbReference>
<evidence type="ECO:0000313" key="17">
    <source>
        <dbReference type="Proteomes" id="UP000087766"/>
    </source>
</evidence>
<evidence type="ECO:0000256" key="10">
    <source>
        <dbReference type="ARBA" id="ARBA00022989"/>
    </source>
</evidence>
<evidence type="ECO:0000313" key="18">
    <source>
        <dbReference type="RefSeq" id="XP_014491809.1"/>
    </source>
</evidence>
<evidence type="ECO:0000256" key="2">
    <source>
        <dbReference type="ARBA" id="ARBA00022527"/>
    </source>
</evidence>
<comment type="subcellular location">
    <subcellularLocation>
        <location evidence="1">Membrane</location>
        <topology evidence="1">Single-pass membrane protein</topology>
    </subcellularLocation>
</comment>
<evidence type="ECO:0000256" key="11">
    <source>
        <dbReference type="ARBA" id="ARBA00023136"/>
    </source>
</evidence>
<feature type="transmembrane region" description="Helical" evidence="14">
    <location>
        <begin position="7"/>
        <end position="26"/>
    </location>
</feature>
<dbReference type="FunFam" id="3.30.430.20:FF:000016">
    <property type="entry name" value="Cysteine-rich receptor-like protein kinase 10"/>
    <property type="match status" value="1"/>
</dbReference>
<protein>
    <submittedName>
        <fullName evidence="18">Cysteine-rich receptor-like protein kinase 10</fullName>
    </submittedName>
</protein>
<dbReference type="GO" id="GO:0005524">
    <property type="term" value="F:ATP binding"/>
    <property type="evidence" value="ECO:0007669"/>
    <property type="project" value="UniProtKB-KW"/>
</dbReference>
<dbReference type="Gene3D" id="3.30.200.20">
    <property type="entry name" value="Phosphorylase Kinase, domain 1"/>
    <property type="match status" value="1"/>
</dbReference>
<proteinExistence type="predicted"/>
<evidence type="ECO:0000256" key="7">
    <source>
        <dbReference type="ARBA" id="ARBA00022741"/>
    </source>
</evidence>
<reference evidence="18" key="1">
    <citation type="submission" date="2025-08" db="UniProtKB">
        <authorList>
            <consortium name="RefSeq"/>
        </authorList>
    </citation>
    <scope>IDENTIFICATION</scope>
    <source>
        <tissue evidence="18">Leaf</tissue>
    </source>
</reference>
<evidence type="ECO:0000256" key="13">
    <source>
        <dbReference type="ARBA" id="ARBA00023180"/>
    </source>
</evidence>
<dbReference type="FunFam" id="1.10.510.10:FF:000467">
    <property type="entry name" value="Liguleless narrow1"/>
    <property type="match status" value="1"/>
</dbReference>
<keyword evidence="6" id="KW-0677">Repeat</keyword>
<evidence type="ECO:0000256" key="14">
    <source>
        <dbReference type="SAM" id="Phobius"/>
    </source>
</evidence>
<dbReference type="Gene3D" id="1.10.510.10">
    <property type="entry name" value="Transferase(Phosphotransferase) domain 1"/>
    <property type="match status" value="1"/>
</dbReference>
<evidence type="ECO:0000256" key="12">
    <source>
        <dbReference type="ARBA" id="ARBA00023170"/>
    </source>
</evidence>
<keyword evidence="12" id="KW-0675">Receptor</keyword>
<feature type="domain" description="Gnk2-homologous" evidence="16">
    <location>
        <begin position="145"/>
        <end position="250"/>
    </location>
</feature>
<keyword evidence="7" id="KW-0547">Nucleotide-binding</keyword>
<dbReference type="RefSeq" id="XP_014491809.1">
    <property type="nucleotide sequence ID" value="XM_014636323.2"/>
</dbReference>
<keyword evidence="13" id="KW-0325">Glycoprotein</keyword>